<accession>A0A0G1HXT1</accession>
<evidence type="ECO:0000259" key="10">
    <source>
        <dbReference type="Pfam" id="PF03129"/>
    </source>
</evidence>
<dbReference type="PANTHER" id="PTHR43707:SF1">
    <property type="entry name" value="HISTIDINE--TRNA LIGASE, MITOCHONDRIAL-RELATED"/>
    <property type="match status" value="1"/>
</dbReference>
<dbReference type="GO" id="GO:0005524">
    <property type="term" value="F:ATP binding"/>
    <property type="evidence" value="ECO:0007669"/>
    <property type="project" value="UniProtKB-KW"/>
</dbReference>
<comment type="catalytic activity">
    <reaction evidence="9">
        <text>tRNA(His) + L-histidine + ATP = L-histidyl-tRNA(His) + AMP + diphosphate + H(+)</text>
        <dbReference type="Rhea" id="RHEA:17313"/>
        <dbReference type="Rhea" id="RHEA-COMP:9665"/>
        <dbReference type="Rhea" id="RHEA-COMP:9689"/>
        <dbReference type="ChEBI" id="CHEBI:15378"/>
        <dbReference type="ChEBI" id="CHEBI:30616"/>
        <dbReference type="ChEBI" id="CHEBI:33019"/>
        <dbReference type="ChEBI" id="CHEBI:57595"/>
        <dbReference type="ChEBI" id="CHEBI:78442"/>
        <dbReference type="ChEBI" id="CHEBI:78527"/>
        <dbReference type="ChEBI" id="CHEBI:456215"/>
        <dbReference type="EC" id="6.1.1.21"/>
    </reaction>
</comment>
<evidence type="ECO:0000256" key="5">
    <source>
        <dbReference type="ARBA" id="ARBA00022840"/>
    </source>
</evidence>
<evidence type="ECO:0000256" key="7">
    <source>
        <dbReference type="ARBA" id="ARBA00023146"/>
    </source>
</evidence>
<dbReference type="InterPro" id="IPR045864">
    <property type="entry name" value="aa-tRNA-synth_II/BPL/LPL"/>
</dbReference>
<dbReference type="InterPro" id="IPR004516">
    <property type="entry name" value="HisRS/HisZ"/>
</dbReference>
<dbReference type="InterPro" id="IPR041715">
    <property type="entry name" value="HisRS-like_core"/>
</dbReference>
<evidence type="ECO:0000259" key="11">
    <source>
        <dbReference type="Pfam" id="PF13393"/>
    </source>
</evidence>
<dbReference type="GO" id="GO:0004821">
    <property type="term" value="F:histidine-tRNA ligase activity"/>
    <property type="evidence" value="ECO:0007669"/>
    <property type="project" value="UniProtKB-EC"/>
</dbReference>
<dbReference type="PANTHER" id="PTHR43707">
    <property type="entry name" value="HISTIDYL-TRNA SYNTHETASE"/>
    <property type="match status" value="1"/>
</dbReference>
<sequence length="441" mass="49043">MASKKKALSTALPDGLFDLIPEDQSYWHFVWKKINNLLADYSFQRIDLAPAESADLFVRAAGNDNDAAKRIISARSHGQNLAFRADLSASLMRAYFQHNMQALSSPVKLFTSAPVIIPGDHKPKMQWRLAVHTIGDQTEAVDAELLFLGCRILESMNIGQFTVRINTIGDTQSRTAYIKVLKEFLRHHARTAGARVQAALKIHPFRALEILATENSELAGRAPQAVEHLSDSSRLHFKRLLEFLDEGHVPYIIDHTLLPTIHSGFNSPDATTHTVWHFVYDAEQTDGAQTSPESAPIITGGRSDRLGEFISGTKIPSAGWGLDLGMIVERLKTMQVHIPEAGARPKVFLSQLGDAAKKRSLMLFEEIRKAGIEVRYSLSKDTIKGQLRMAARFGVRFALIFGQKEALEGTVMLRELESGIQETIPLEKIIDELKKFCASHG</sequence>
<comment type="similarity">
    <text evidence="1">Belongs to the class-II aminoacyl-tRNA synthetase family.</text>
</comment>
<dbReference type="PIRSF" id="PIRSF001549">
    <property type="entry name" value="His-tRNA_synth"/>
    <property type="match status" value="1"/>
</dbReference>
<dbReference type="InterPro" id="IPR004154">
    <property type="entry name" value="Anticodon-bd"/>
</dbReference>
<dbReference type="EC" id="6.1.1.21" evidence="2"/>
<keyword evidence="6" id="KW-0648">Protein biosynthesis</keyword>
<dbReference type="CDD" id="cd00859">
    <property type="entry name" value="HisRS_anticodon"/>
    <property type="match status" value="1"/>
</dbReference>
<organism evidence="12 13">
    <name type="scientific">candidate division Kazan bacterium GW2011_GWA1_44_22</name>
    <dbReference type="NCBI Taxonomy" id="1620410"/>
    <lineage>
        <taxon>Bacteria</taxon>
        <taxon>Bacteria division Kazan-3B-28</taxon>
    </lineage>
</organism>
<name>A0A0G1HXT1_UNCK3</name>
<dbReference type="GO" id="GO:0006427">
    <property type="term" value="P:histidyl-tRNA aminoacylation"/>
    <property type="evidence" value="ECO:0007669"/>
    <property type="project" value="TreeGrafter"/>
</dbReference>
<dbReference type="InterPro" id="IPR033656">
    <property type="entry name" value="HisRS_anticodon"/>
</dbReference>
<dbReference type="Pfam" id="PF13393">
    <property type="entry name" value="tRNA-synt_His"/>
    <property type="match status" value="1"/>
</dbReference>
<evidence type="ECO:0000256" key="8">
    <source>
        <dbReference type="ARBA" id="ARBA00030619"/>
    </source>
</evidence>
<dbReference type="Pfam" id="PF03129">
    <property type="entry name" value="HGTP_anticodon"/>
    <property type="match status" value="1"/>
</dbReference>
<evidence type="ECO:0000313" key="13">
    <source>
        <dbReference type="Proteomes" id="UP000034752"/>
    </source>
</evidence>
<evidence type="ECO:0000256" key="9">
    <source>
        <dbReference type="ARBA" id="ARBA00047639"/>
    </source>
</evidence>
<dbReference type="Gene3D" id="3.30.930.10">
    <property type="entry name" value="Bira Bifunctional Protein, Domain 2"/>
    <property type="match status" value="1"/>
</dbReference>
<dbReference type="Gene3D" id="3.40.50.800">
    <property type="entry name" value="Anticodon-binding domain"/>
    <property type="match status" value="1"/>
</dbReference>
<dbReference type="SUPFAM" id="SSF52954">
    <property type="entry name" value="Class II aaRS ABD-related"/>
    <property type="match status" value="1"/>
</dbReference>
<dbReference type="EMBL" id="LCIJ01000023">
    <property type="protein sequence ID" value="KKT51951.1"/>
    <property type="molecule type" value="Genomic_DNA"/>
</dbReference>
<feature type="domain" description="Anticodon-binding" evidence="10">
    <location>
        <begin position="347"/>
        <end position="435"/>
    </location>
</feature>
<keyword evidence="7" id="KW-0030">Aminoacyl-tRNA synthetase</keyword>
<evidence type="ECO:0000256" key="6">
    <source>
        <dbReference type="ARBA" id="ARBA00022917"/>
    </source>
</evidence>
<evidence type="ECO:0000256" key="4">
    <source>
        <dbReference type="ARBA" id="ARBA00022741"/>
    </source>
</evidence>
<dbReference type="GO" id="GO:0005737">
    <property type="term" value="C:cytoplasm"/>
    <property type="evidence" value="ECO:0007669"/>
    <property type="project" value="InterPro"/>
</dbReference>
<evidence type="ECO:0000256" key="2">
    <source>
        <dbReference type="ARBA" id="ARBA00012815"/>
    </source>
</evidence>
<evidence type="ECO:0000256" key="3">
    <source>
        <dbReference type="ARBA" id="ARBA00022598"/>
    </source>
</evidence>
<feature type="domain" description="Class II Histidinyl-tRNA synthetase (HisRS)-like catalytic core" evidence="11">
    <location>
        <begin position="15"/>
        <end position="169"/>
    </location>
</feature>
<dbReference type="InterPro" id="IPR036621">
    <property type="entry name" value="Anticodon-bd_dom_sf"/>
</dbReference>
<keyword evidence="3 12" id="KW-0436">Ligase</keyword>
<keyword evidence="4" id="KW-0547">Nucleotide-binding</keyword>
<gene>
    <name evidence="12" type="ORF">VE96_C0023G0018</name>
</gene>
<evidence type="ECO:0000313" key="12">
    <source>
        <dbReference type="EMBL" id="KKT51951.1"/>
    </source>
</evidence>
<reference evidence="12 13" key="1">
    <citation type="journal article" date="2015" name="Nature">
        <title>rRNA introns, odd ribosomes, and small enigmatic genomes across a large radiation of phyla.</title>
        <authorList>
            <person name="Brown C.T."/>
            <person name="Hug L.A."/>
            <person name="Thomas B.C."/>
            <person name="Sharon I."/>
            <person name="Castelle C.J."/>
            <person name="Singh A."/>
            <person name="Wilkins M.J."/>
            <person name="Williams K.H."/>
            <person name="Banfield J.F."/>
        </authorList>
    </citation>
    <scope>NUCLEOTIDE SEQUENCE [LARGE SCALE GENOMIC DNA]</scope>
</reference>
<dbReference type="Proteomes" id="UP000034752">
    <property type="component" value="Unassembled WGS sequence"/>
</dbReference>
<comment type="caution">
    <text evidence="12">The sequence shown here is derived from an EMBL/GenBank/DDBJ whole genome shotgun (WGS) entry which is preliminary data.</text>
</comment>
<dbReference type="SUPFAM" id="SSF55681">
    <property type="entry name" value="Class II aaRS and biotin synthetases"/>
    <property type="match status" value="1"/>
</dbReference>
<proteinExistence type="inferred from homology"/>
<dbReference type="AlphaFoldDB" id="A0A0G1HXT1"/>
<protein>
    <recommendedName>
        <fullName evidence="2">histidine--tRNA ligase</fullName>
        <ecNumber evidence="2">6.1.1.21</ecNumber>
    </recommendedName>
    <alternativeName>
        <fullName evidence="8">Histidyl-tRNA synthetase</fullName>
    </alternativeName>
</protein>
<keyword evidence="5" id="KW-0067">ATP-binding</keyword>
<evidence type="ECO:0000256" key="1">
    <source>
        <dbReference type="ARBA" id="ARBA00008226"/>
    </source>
</evidence>